<dbReference type="Proteomes" id="UP000292957">
    <property type="component" value="Unassembled WGS sequence"/>
</dbReference>
<sequence>MMHSRLPQNVVHTIISLVDDRATLCRCALSGRELLPASRLNLLYDVAITPAKFNHLACMGDVEFLAPYFYSLQLCDDKNQPWIHTFFDRFSLILLHLRYLVLIQLQAHMHPVIPSDSIPRHRYASLTTLTISNGTFQSFPHLQTLVCAFPHVMRLIIEGVEWKRSCGDSSDIALHGPLLEQLWFNARNEGDVTTLVDWVLCTPSAHSIRDLSLCSRGVLNAYDMPAVERLAESLGPTLEHFEISLRHCSQNDGVNLSSNTCLRSLYVRDVGSGTWDSFVLLLAQRISPAALTCLSLDLHIPTAEDLHAFQVDFQAGLDNVLTKKAFSRLQAVTVWLRSAPPSMTPLELVNVMELCRPTLPSGCVYQIKPWWDLGSAQHST</sequence>
<accession>A0A4V2JYV0</accession>
<reference evidence="1" key="1">
    <citation type="submission" date="2019-01" db="EMBL/GenBank/DDBJ databases">
        <title>Draft genome sequences of three monokaryotic isolates of the white-rot basidiomycete fungus Dichomitus squalens.</title>
        <authorList>
            <consortium name="DOE Joint Genome Institute"/>
            <person name="Lopez S.C."/>
            <person name="Andreopoulos B."/>
            <person name="Pangilinan J."/>
            <person name="Lipzen A."/>
            <person name="Riley R."/>
            <person name="Ahrendt S."/>
            <person name="Ng V."/>
            <person name="Barry K."/>
            <person name="Daum C."/>
            <person name="Grigoriev I.V."/>
            <person name="Hilden K.S."/>
            <person name="Makela M.R."/>
            <person name="de Vries R.P."/>
        </authorList>
    </citation>
    <scope>NUCLEOTIDE SEQUENCE [LARGE SCALE GENOMIC DNA]</scope>
    <source>
        <strain evidence="1">OM18370.1</strain>
    </source>
</reference>
<evidence type="ECO:0008006" key="2">
    <source>
        <dbReference type="Google" id="ProtNLM"/>
    </source>
</evidence>
<gene>
    <name evidence="1" type="ORF">BD311DRAFT_138947</name>
</gene>
<dbReference type="OrthoDB" id="2793270at2759"/>
<organism evidence="1">
    <name type="scientific">Dichomitus squalens</name>
    <dbReference type="NCBI Taxonomy" id="114155"/>
    <lineage>
        <taxon>Eukaryota</taxon>
        <taxon>Fungi</taxon>
        <taxon>Dikarya</taxon>
        <taxon>Basidiomycota</taxon>
        <taxon>Agaricomycotina</taxon>
        <taxon>Agaricomycetes</taxon>
        <taxon>Polyporales</taxon>
        <taxon>Polyporaceae</taxon>
        <taxon>Dichomitus</taxon>
    </lineage>
</organism>
<proteinExistence type="predicted"/>
<protein>
    <recommendedName>
        <fullName evidence="2">F-box domain-containing protein</fullName>
    </recommendedName>
</protein>
<dbReference type="AlphaFoldDB" id="A0A4V2JYV0"/>
<evidence type="ECO:0000313" key="1">
    <source>
        <dbReference type="EMBL" id="TBU22583.1"/>
    </source>
</evidence>
<dbReference type="EMBL" id="ML143536">
    <property type="protein sequence ID" value="TBU22583.1"/>
    <property type="molecule type" value="Genomic_DNA"/>
</dbReference>
<name>A0A4V2JYV0_9APHY</name>